<dbReference type="Proteomes" id="UP000314294">
    <property type="component" value="Unassembled WGS sequence"/>
</dbReference>
<proteinExistence type="predicted"/>
<reference evidence="2 3" key="1">
    <citation type="submission" date="2019-03" db="EMBL/GenBank/DDBJ databases">
        <title>First draft genome of Liparis tanakae, snailfish: a comprehensive survey of snailfish specific genes.</title>
        <authorList>
            <person name="Kim W."/>
            <person name="Song I."/>
            <person name="Jeong J.-H."/>
            <person name="Kim D."/>
            <person name="Kim S."/>
            <person name="Ryu S."/>
            <person name="Song J.Y."/>
            <person name="Lee S.K."/>
        </authorList>
    </citation>
    <scope>NUCLEOTIDE SEQUENCE [LARGE SCALE GENOMIC DNA]</scope>
    <source>
        <tissue evidence="2">Muscle</tissue>
    </source>
</reference>
<gene>
    <name evidence="2" type="ORF">EYF80_043935</name>
</gene>
<comment type="caution">
    <text evidence="2">The sequence shown here is derived from an EMBL/GenBank/DDBJ whole genome shotgun (WGS) entry which is preliminary data.</text>
</comment>
<evidence type="ECO:0000256" key="1">
    <source>
        <dbReference type="SAM" id="MobiDB-lite"/>
    </source>
</evidence>
<dbReference type="EMBL" id="SRLO01000819">
    <property type="protein sequence ID" value="TNN45875.1"/>
    <property type="molecule type" value="Genomic_DNA"/>
</dbReference>
<accession>A0A4Z2FYA3</accession>
<evidence type="ECO:0000313" key="3">
    <source>
        <dbReference type="Proteomes" id="UP000314294"/>
    </source>
</evidence>
<name>A0A4Z2FYA3_9TELE</name>
<protein>
    <submittedName>
        <fullName evidence="2">Uncharacterized protein</fullName>
    </submittedName>
</protein>
<feature type="compositionally biased region" description="Basic and acidic residues" evidence="1">
    <location>
        <begin position="1"/>
        <end position="18"/>
    </location>
</feature>
<organism evidence="2 3">
    <name type="scientific">Liparis tanakae</name>
    <name type="common">Tanaka's snailfish</name>
    <dbReference type="NCBI Taxonomy" id="230148"/>
    <lineage>
        <taxon>Eukaryota</taxon>
        <taxon>Metazoa</taxon>
        <taxon>Chordata</taxon>
        <taxon>Craniata</taxon>
        <taxon>Vertebrata</taxon>
        <taxon>Euteleostomi</taxon>
        <taxon>Actinopterygii</taxon>
        <taxon>Neopterygii</taxon>
        <taxon>Teleostei</taxon>
        <taxon>Neoteleostei</taxon>
        <taxon>Acanthomorphata</taxon>
        <taxon>Eupercaria</taxon>
        <taxon>Perciformes</taxon>
        <taxon>Cottioidei</taxon>
        <taxon>Cottales</taxon>
        <taxon>Liparidae</taxon>
        <taxon>Liparis</taxon>
    </lineage>
</organism>
<evidence type="ECO:0000313" key="2">
    <source>
        <dbReference type="EMBL" id="TNN45875.1"/>
    </source>
</evidence>
<feature type="region of interest" description="Disordered" evidence="1">
    <location>
        <begin position="1"/>
        <end position="58"/>
    </location>
</feature>
<feature type="compositionally biased region" description="Polar residues" evidence="1">
    <location>
        <begin position="37"/>
        <end position="46"/>
    </location>
</feature>
<dbReference type="AlphaFoldDB" id="A0A4Z2FYA3"/>
<keyword evidence="3" id="KW-1185">Reference proteome</keyword>
<sequence length="172" mass="18977">MSCLKDVKDSQESVKRCEAPPPAPAHAAGDIEPADSLLQSQRSCSNEGDESHDERQPALDGCHGCSVDLGDKGNHKMKKKCVRQSCDCMVKDDFVDNTLIIDLLILSNLRRVDWVISASTSCGSALERRRLSKMDAKSAKYVIVMNFVTRDFKRCPAAMALAQLHGSIRQRV</sequence>